<name>A0ABX0GFA4_9GAMM</name>
<evidence type="ECO:0000313" key="2">
    <source>
        <dbReference type="EMBL" id="NHB87165.1"/>
    </source>
</evidence>
<organism evidence="2 3">
    <name type="scientific">Photorhabdus tasmaniensis</name>
    <dbReference type="NCBI Taxonomy" id="1004159"/>
    <lineage>
        <taxon>Bacteria</taxon>
        <taxon>Pseudomonadati</taxon>
        <taxon>Pseudomonadota</taxon>
        <taxon>Gammaproteobacteria</taxon>
        <taxon>Enterobacterales</taxon>
        <taxon>Morganellaceae</taxon>
        <taxon>Photorhabdus</taxon>
    </lineage>
</organism>
<proteinExistence type="predicted"/>
<sequence>MKQVKHVQRSSIPRGVVSKNPIPMRLSPDERQKLEMLAEKESRSISSMARIVHLAGMAAIELERTKNGDEIVCQASQ</sequence>
<reference evidence="2 3" key="1">
    <citation type="submission" date="2018-02" db="EMBL/GenBank/DDBJ databases">
        <authorList>
            <person name="Machado R.A."/>
        </authorList>
    </citation>
    <scope>NUCLEOTIDE SEQUENCE [LARGE SCALE GENOMIC DNA]</scope>
    <source>
        <strain evidence="2 3">T327</strain>
    </source>
</reference>
<dbReference type="EMBL" id="PUJU01000008">
    <property type="protein sequence ID" value="NHB87165.1"/>
    <property type="molecule type" value="Genomic_DNA"/>
</dbReference>
<gene>
    <name evidence="2" type="ORF">C5471_05345</name>
</gene>
<evidence type="ECO:0000256" key="1">
    <source>
        <dbReference type="SAM" id="MobiDB-lite"/>
    </source>
</evidence>
<dbReference type="Proteomes" id="UP000697802">
    <property type="component" value="Unassembled WGS sequence"/>
</dbReference>
<protein>
    <recommendedName>
        <fullName evidence="4">Ribbon-helix-helix protein, CopG family</fullName>
    </recommendedName>
</protein>
<accession>A0ABX0GFA4</accession>
<evidence type="ECO:0000313" key="3">
    <source>
        <dbReference type="Proteomes" id="UP000697802"/>
    </source>
</evidence>
<feature type="region of interest" description="Disordered" evidence="1">
    <location>
        <begin position="1"/>
        <end position="25"/>
    </location>
</feature>
<comment type="caution">
    <text evidence="2">The sequence shown here is derived from an EMBL/GenBank/DDBJ whole genome shotgun (WGS) entry which is preliminary data.</text>
</comment>
<keyword evidence="3" id="KW-1185">Reference proteome</keyword>
<evidence type="ECO:0008006" key="4">
    <source>
        <dbReference type="Google" id="ProtNLM"/>
    </source>
</evidence>